<evidence type="ECO:0000256" key="5">
    <source>
        <dbReference type="ARBA" id="ARBA00023136"/>
    </source>
</evidence>
<feature type="transmembrane region" description="Helical" evidence="6">
    <location>
        <begin position="87"/>
        <end position="107"/>
    </location>
</feature>
<reference evidence="7 8" key="1">
    <citation type="submission" date="2014-04" db="EMBL/GenBank/DDBJ databases">
        <title>Evolutionary Origins and Diversification of the Mycorrhizal Mutualists.</title>
        <authorList>
            <consortium name="DOE Joint Genome Institute"/>
            <consortium name="Mycorrhizal Genomics Consortium"/>
            <person name="Kohler A."/>
            <person name="Kuo A."/>
            <person name="Nagy L.G."/>
            <person name="Floudas D."/>
            <person name="Copeland A."/>
            <person name="Barry K.W."/>
            <person name="Cichocki N."/>
            <person name="Veneault-Fourrey C."/>
            <person name="LaButti K."/>
            <person name="Lindquist E.A."/>
            <person name="Lipzen A."/>
            <person name="Lundell T."/>
            <person name="Morin E."/>
            <person name="Murat C."/>
            <person name="Riley R."/>
            <person name="Ohm R."/>
            <person name="Sun H."/>
            <person name="Tunlid A."/>
            <person name="Henrissat B."/>
            <person name="Grigoriev I.V."/>
            <person name="Hibbett D.S."/>
            <person name="Martin F."/>
        </authorList>
    </citation>
    <scope>NUCLEOTIDE SEQUENCE [LARGE SCALE GENOMIC DNA]</scope>
    <source>
        <strain evidence="7 8">Koide BX008</strain>
    </source>
</reference>
<evidence type="ECO:0000256" key="3">
    <source>
        <dbReference type="ARBA" id="ARBA00022692"/>
    </source>
</evidence>
<evidence type="ECO:0008006" key="9">
    <source>
        <dbReference type="Google" id="ProtNLM"/>
    </source>
</evidence>
<dbReference type="Pfam" id="PF03073">
    <property type="entry name" value="TspO_MBR"/>
    <property type="match status" value="1"/>
</dbReference>
<dbReference type="InParanoid" id="A0A0C2XGL4"/>
<evidence type="ECO:0000313" key="8">
    <source>
        <dbReference type="Proteomes" id="UP000054549"/>
    </source>
</evidence>
<dbReference type="EMBL" id="KN818229">
    <property type="protein sequence ID" value="KIL68053.1"/>
    <property type="molecule type" value="Genomic_DNA"/>
</dbReference>
<dbReference type="OrthoDB" id="8841220at2759"/>
<dbReference type="FunCoup" id="A0A0C2XGL4">
    <property type="interactions" value="15"/>
</dbReference>
<dbReference type="InterPro" id="IPR004307">
    <property type="entry name" value="TspO_MBR"/>
</dbReference>
<feature type="non-terminal residue" evidence="7">
    <location>
        <position position="171"/>
    </location>
</feature>
<accession>A0A0C2XGL4</accession>
<dbReference type="Proteomes" id="UP000054549">
    <property type="component" value="Unassembled WGS sequence"/>
</dbReference>
<name>A0A0C2XGL4_AMAMK</name>
<dbReference type="GO" id="GO:0033013">
    <property type="term" value="P:tetrapyrrole metabolic process"/>
    <property type="evidence" value="ECO:0007669"/>
    <property type="project" value="UniProtKB-ARBA"/>
</dbReference>
<keyword evidence="5 6" id="KW-0472">Membrane</keyword>
<dbReference type="PANTHER" id="PTHR10057:SF0">
    <property type="entry name" value="TRANSLOCATOR PROTEIN"/>
    <property type="match status" value="1"/>
</dbReference>
<dbReference type="STRING" id="946122.A0A0C2XGL4"/>
<feature type="transmembrane region" description="Helical" evidence="6">
    <location>
        <begin position="55"/>
        <end position="75"/>
    </location>
</feature>
<comment type="subcellular location">
    <subcellularLocation>
        <location evidence="1">Membrane</location>
        <topology evidence="1">Multi-pass membrane protein</topology>
    </subcellularLocation>
</comment>
<feature type="non-terminal residue" evidence="7">
    <location>
        <position position="1"/>
    </location>
</feature>
<keyword evidence="4 6" id="KW-1133">Transmembrane helix</keyword>
<dbReference type="FunFam" id="1.20.1260.100:FF:000001">
    <property type="entry name" value="translocator protein 2"/>
    <property type="match status" value="1"/>
</dbReference>
<keyword evidence="8" id="KW-1185">Reference proteome</keyword>
<evidence type="ECO:0000256" key="4">
    <source>
        <dbReference type="ARBA" id="ARBA00022989"/>
    </source>
</evidence>
<dbReference type="CDD" id="cd15904">
    <property type="entry name" value="TSPO_MBR"/>
    <property type="match status" value="1"/>
</dbReference>
<evidence type="ECO:0000313" key="7">
    <source>
        <dbReference type="EMBL" id="KIL68053.1"/>
    </source>
</evidence>
<dbReference type="GO" id="GO:0005741">
    <property type="term" value="C:mitochondrial outer membrane"/>
    <property type="evidence" value="ECO:0007669"/>
    <property type="project" value="TreeGrafter"/>
</dbReference>
<dbReference type="InterPro" id="IPR038330">
    <property type="entry name" value="TspO/MBR-related_sf"/>
</dbReference>
<dbReference type="AlphaFoldDB" id="A0A0C2XGL4"/>
<evidence type="ECO:0000256" key="6">
    <source>
        <dbReference type="SAM" id="Phobius"/>
    </source>
</evidence>
<evidence type="ECO:0000256" key="2">
    <source>
        <dbReference type="ARBA" id="ARBA00007524"/>
    </source>
</evidence>
<comment type="similarity">
    <text evidence="2">Belongs to the TspO/BZRP family.</text>
</comment>
<proteinExistence type="inferred from homology"/>
<dbReference type="PANTHER" id="PTHR10057">
    <property type="entry name" value="PERIPHERAL-TYPE BENZODIAZEPINE RECEPTOR"/>
    <property type="match status" value="1"/>
</dbReference>
<gene>
    <name evidence="7" type="ORF">M378DRAFT_57765</name>
</gene>
<organism evidence="7 8">
    <name type="scientific">Amanita muscaria (strain Koide BX008)</name>
    <dbReference type="NCBI Taxonomy" id="946122"/>
    <lineage>
        <taxon>Eukaryota</taxon>
        <taxon>Fungi</taxon>
        <taxon>Dikarya</taxon>
        <taxon>Basidiomycota</taxon>
        <taxon>Agaricomycotina</taxon>
        <taxon>Agaricomycetes</taxon>
        <taxon>Agaricomycetidae</taxon>
        <taxon>Agaricales</taxon>
        <taxon>Pluteineae</taxon>
        <taxon>Amanitaceae</taxon>
        <taxon>Amanita</taxon>
    </lineage>
</organism>
<feature type="transmembrane region" description="Helical" evidence="6">
    <location>
        <begin position="119"/>
        <end position="138"/>
    </location>
</feature>
<sequence>IYLPTLLLTIPRNPVTAVGLPLAIGFARGLINRNGVKGDWFQNLCSSPGLYPYEAFRVVMPIFYISLGYASHLAVRVIDESASDDNTWNASAALAAYYVHLGLNLVWTPQFFKSKQSGLALANTALMTGSALFIAKMLDRPTQHEATFCLLPYCAWLAYMTYLNAGVWWLN</sequence>
<protein>
    <recommendedName>
        <fullName evidence="9">Translocator protein</fullName>
    </recommendedName>
</protein>
<dbReference type="HOGENOM" id="CLU_091805_0_1_1"/>
<feature type="transmembrane region" description="Helical" evidence="6">
    <location>
        <begin position="150"/>
        <end position="170"/>
    </location>
</feature>
<keyword evidence="3 6" id="KW-0812">Transmembrane</keyword>
<dbReference type="Gene3D" id="1.20.1260.100">
    <property type="entry name" value="TspO/MBR protein"/>
    <property type="match status" value="1"/>
</dbReference>
<evidence type="ECO:0000256" key="1">
    <source>
        <dbReference type="ARBA" id="ARBA00004141"/>
    </source>
</evidence>